<dbReference type="GO" id="GO:0003714">
    <property type="term" value="F:transcription corepressor activity"/>
    <property type="evidence" value="ECO:0007669"/>
    <property type="project" value="InterPro"/>
</dbReference>
<dbReference type="Proteomes" id="UP000035740">
    <property type="component" value="Unassembled WGS sequence"/>
</dbReference>
<organism evidence="3 4">
    <name type="scientific">Beta vulgaris subsp. vulgaris</name>
    <name type="common">Beet</name>
    <dbReference type="NCBI Taxonomy" id="3555"/>
    <lineage>
        <taxon>Eukaryota</taxon>
        <taxon>Viridiplantae</taxon>
        <taxon>Streptophyta</taxon>
        <taxon>Embryophyta</taxon>
        <taxon>Tracheophyta</taxon>
        <taxon>Spermatophyta</taxon>
        <taxon>Magnoliopsida</taxon>
        <taxon>eudicotyledons</taxon>
        <taxon>Gunneridae</taxon>
        <taxon>Pentapetalae</taxon>
        <taxon>Caryophyllales</taxon>
        <taxon>Chenopodiaceae</taxon>
        <taxon>Betoideae</taxon>
        <taxon>Beta</taxon>
    </lineage>
</organism>
<feature type="non-terminal residue" evidence="3">
    <location>
        <position position="125"/>
    </location>
</feature>
<proteinExistence type="predicted"/>
<evidence type="ECO:0000313" key="4">
    <source>
        <dbReference type="Proteomes" id="UP000035740"/>
    </source>
</evidence>
<evidence type="ECO:0000259" key="2">
    <source>
        <dbReference type="SMART" id="SM00761"/>
    </source>
</evidence>
<sequence>TCISIPTGTEDQSFKSSRKNQYEEALFKVEDERYEIDMMIENNAAAIRVLQPLNDRISTLTSEQAAAFKLDNSVDILHIRAMARIYGDAWYDIVRLLKQIPATAIPIILRRLKQKDAEWRRAREN</sequence>
<dbReference type="Pfam" id="PF08295">
    <property type="entry name" value="Sin3_corepress"/>
    <property type="match status" value="1"/>
</dbReference>
<dbReference type="InterPro" id="IPR039774">
    <property type="entry name" value="Sin3-like"/>
</dbReference>
<dbReference type="GO" id="GO:0000785">
    <property type="term" value="C:chromatin"/>
    <property type="evidence" value="ECO:0007669"/>
    <property type="project" value="TreeGrafter"/>
</dbReference>
<evidence type="ECO:0000313" key="3">
    <source>
        <dbReference type="EMBL" id="KMS64823.1"/>
    </source>
</evidence>
<dbReference type="GO" id="GO:0000118">
    <property type="term" value="C:histone deacetylase complex"/>
    <property type="evidence" value="ECO:0007669"/>
    <property type="project" value="TreeGrafter"/>
</dbReference>
<keyword evidence="4" id="KW-1185">Reference proteome</keyword>
<feature type="domain" description="Histone deacetylase interacting" evidence="2">
    <location>
        <begin position="1"/>
        <end position="67"/>
    </location>
</feature>
<dbReference type="OrthoDB" id="1748418at2759"/>
<dbReference type="GO" id="GO:0000122">
    <property type="term" value="P:negative regulation of transcription by RNA polymerase II"/>
    <property type="evidence" value="ECO:0007669"/>
    <property type="project" value="TreeGrafter"/>
</dbReference>
<dbReference type="SMART" id="SM00761">
    <property type="entry name" value="HDAC_interact"/>
    <property type="match status" value="1"/>
</dbReference>
<reference evidence="3 4" key="1">
    <citation type="journal article" date="2014" name="Nature">
        <title>The genome of the recently domesticated crop plant sugar beet (Beta vulgaris).</title>
        <authorList>
            <person name="Dohm J.C."/>
            <person name="Minoche A.E."/>
            <person name="Holtgrawe D."/>
            <person name="Capella-Gutierrez S."/>
            <person name="Zakrzewski F."/>
            <person name="Tafer H."/>
            <person name="Rupp O."/>
            <person name="Sorensen T.R."/>
            <person name="Stracke R."/>
            <person name="Reinhardt R."/>
            <person name="Goesmann A."/>
            <person name="Kraft T."/>
            <person name="Schulz B."/>
            <person name="Stadler P.F."/>
            <person name="Schmidt T."/>
            <person name="Gabaldon T."/>
            <person name="Lehrach H."/>
            <person name="Weisshaar B."/>
            <person name="Himmelbauer H."/>
        </authorList>
    </citation>
    <scope>NUCLEOTIDE SEQUENCE [LARGE SCALE GENOMIC DNA]</scope>
    <source>
        <tissue evidence="3">Taproot</tissue>
    </source>
</reference>
<name>A0A0J7YNW4_BETVV</name>
<gene>
    <name evidence="3" type="ORF">BVRB_042300</name>
</gene>
<dbReference type="PANTHER" id="PTHR12346:SF0">
    <property type="entry name" value="SIN3A, ISOFORM G"/>
    <property type="match status" value="1"/>
</dbReference>
<dbReference type="eggNOG" id="KOG4204">
    <property type="taxonomic scope" value="Eukaryota"/>
</dbReference>
<dbReference type="Gramene" id="KMS64823">
    <property type="protein sequence ID" value="KMS64823"/>
    <property type="gene ID" value="BVRB_042300"/>
</dbReference>
<feature type="non-terminal residue" evidence="3">
    <location>
        <position position="1"/>
    </location>
</feature>
<dbReference type="EMBL" id="KQ121443">
    <property type="protein sequence ID" value="KMS64823.1"/>
    <property type="molecule type" value="Genomic_DNA"/>
</dbReference>
<dbReference type="PANTHER" id="PTHR12346">
    <property type="entry name" value="SIN3B-RELATED"/>
    <property type="match status" value="1"/>
</dbReference>
<evidence type="ECO:0000256" key="1">
    <source>
        <dbReference type="ARBA" id="ARBA00022491"/>
    </source>
</evidence>
<accession>A0A0J7YNW4</accession>
<dbReference type="AlphaFoldDB" id="A0A0J7YNW4"/>
<dbReference type="InterPro" id="IPR013194">
    <property type="entry name" value="HDAC_interact_dom"/>
</dbReference>
<protein>
    <recommendedName>
        <fullName evidence="2">Histone deacetylase interacting domain-containing protein</fullName>
    </recommendedName>
</protein>
<keyword evidence="1" id="KW-0678">Repressor</keyword>